<feature type="non-terminal residue" evidence="1">
    <location>
        <position position="1"/>
    </location>
</feature>
<dbReference type="AlphaFoldDB" id="A0A0F9H3L6"/>
<comment type="caution">
    <text evidence="1">The sequence shown here is derived from an EMBL/GenBank/DDBJ whole genome shotgun (WGS) entry which is preliminary data.</text>
</comment>
<accession>A0A0F9H3L6</accession>
<protein>
    <submittedName>
        <fullName evidence="1">Uncharacterized protein</fullName>
    </submittedName>
</protein>
<reference evidence="1" key="1">
    <citation type="journal article" date="2015" name="Nature">
        <title>Complex archaea that bridge the gap between prokaryotes and eukaryotes.</title>
        <authorList>
            <person name="Spang A."/>
            <person name="Saw J.H."/>
            <person name="Jorgensen S.L."/>
            <person name="Zaremba-Niedzwiedzka K."/>
            <person name="Martijn J."/>
            <person name="Lind A.E."/>
            <person name="van Eijk R."/>
            <person name="Schleper C."/>
            <person name="Guy L."/>
            <person name="Ettema T.J."/>
        </authorList>
    </citation>
    <scope>NUCLEOTIDE SEQUENCE</scope>
</reference>
<dbReference type="EMBL" id="LAZR01026082">
    <property type="protein sequence ID" value="KKL69857.1"/>
    <property type="molecule type" value="Genomic_DNA"/>
</dbReference>
<organism evidence="1">
    <name type="scientific">marine sediment metagenome</name>
    <dbReference type="NCBI Taxonomy" id="412755"/>
    <lineage>
        <taxon>unclassified sequences</taxon>
        <taxon>metagenomes</taxon>
        <taxon>ecological metagenomes</taxon>
    </lineage>
</organism>
<sequence>GTGEGNRPTALRQIGDQLDLYRRIQGEFVEKYDPHIHRVEDPIASLGDWAGIELKHHEKSHHRPNRLRAAVDARDMDLIFQTIRYSNLWEWFITEHSANIAPLYRDKLGYDFWWYNG</sequence>
<evidence type="ECO:0000313" key="1">
    <source>
        <dbReference type="EMBL" id="KKL69857.1"/>
    </source>
</evidence>
<gene>
    <name evidence="1" type="ORF">LCGC14_2110750</name>
</gene>
<proteinExistence type="predicted"/>
<name>A0A0F9H3L6_9ZZZZ</name>